<dbReference type="HAMAP" id="MF_00984">
    <property type="entry name" value="SSB"/>
    <property type="match status" value="1"/>
</dbReference>
<evidence type="ECO:0000256" key="1">
    <source>
        <dbReference type="ARBA" id="ARBA00023125"/>
    </source>
</evidence>
<proteinExistence type="inferred from homology"/>
<keyword evidence="6" id="KW-1185">Reference proteome</keyword>
<comment type="caution">
    <text evidence="2">Lacks conserved residue(s) required for the propagation of feature annotation.</text>
</comment>
<dbReference type="Gene3D" id="2.40.50.140">
    <property type="entry name" value="Nucleic acid-binding proteins"/>
    <property type="match status" value="1"/>
</dbReference>
<sequence>MASVNKVILVGNLGRDPEVRYLSSGDAIANVSLATSFRSKDKNTGENKETTEWHRVAFFGRLAEVVAQYLKKGSTIYVEGRLQTRKYTDKDGIEKYATDVIAMEMQMLGGRQAGGQDDDVGGAPAGSVRDQARQPNEREQRLNRQHQQSRQAPTPDDDNDIPY</sequence>
<feature type="region of interest" description="Disordered" evidence="4">
    <location>
        <begin position="111"/>
        <end position="163"/>
    </location>
</feature>
<dbReference type="SUPFAM" id="SSF50249">
    <property type="entry name" value="Nucleic acid-binding proteins"/>
    <property type="match status" value="1"/>
</dbReference>
<dbReference type="InterPro" id="IPR011344">
    <property type="entry name" value="ssDNA-bd"/>
</dbReference>
<dbReference type="InterPro" id="IPR000424">
    <property type="entry name" value="Primosome_PriB/ssb"/>
</dbReference>
<dbReference type="Proteomes" id="UP001216510">
    <property type="component" value="Chromosome"/>
</dbReference>
<gene>
    <name evidence="5" type="primary">ssb</name>
    <name evidence="5" type="ORF">PX653_09125</name>
</gene>
<dbReference type="Pfam" id="PF00436">
    <property type="entry name" value="SSB"/>
    <property type="match status" value="1"/>
</dbReference>
<organism evidence="5 6">
    <name type="scientific">Pseudoduganella chitinolytica</name>
    <dbReference type="NCBI Taxonomy" id="34070"/>
    <lineage>
        <taxon>Bacteria</taxon>
        <taxon>Pseudomonadati</taxon>
        <taxon>Pseudomonadota</taxon>
        <taxon>Betaproteobacteria</taxon>
        <taxon>Burkholderiales</taxon>
        <taxon>Oxalobacteraceae</taxon>
        <taxon>Telluria group</taxon>
        <taxon>Pseudoduganella</taxon>
    </lineage>
</organism>
<protein>
    <recommendedName>
        <fullName evidence="2 3">Single-stranded DNA-binding protein</fullName>
        <shortName evidence="2">SSB</shortName>
    </recommendedName>
</protein>
<comment type="subunit">
    <text evidence="2">Homotetramer.</text>
</comment>
<dbReference type="PROSITE" id="PS50935">
    <property type="entry name" value="SSB"/>
    <property type="match status" value="1"/>
</dbReference>
<evidence type="ECO:0000256" key="2">
    <source>
        <dbReference type="HAMAP-Rule" id="MF_00984"/>
    </source>
</evidence>
<keyword evidence="1 2" id="KW-0238">DNA-binding</keyword>
<feature type="compositionally biased region" description="Basic and acidic residues" evidence="4">
    <location>
        <begin position="130"/>
        <end position="142"/>
    </location>
</feature>
<dbReference type="GO" id="GO:0003677">
    <property type="term" value="F:DNA binding"/>
    <property type="evidence" value="ECO:0007669"/>
    <property type="project" value="UniProtKB-KW"/>
</dbReference>
<dbReference type="RefSeq" id="WP_277417574.1">
    <property type="nucleotide sequence ID" value="NZ_CP119083.1"/>
</dbReference>
<name>A0ABY8BIX1_9BURK</name>
<dbReference type="CDD" id="cd04496">
    <property type="entry name" value="SSB_OBF"/>
    <property type="match status" value="1"/>
</dbReference>
<evidence type="ECO:0000313" key="6">
    <source>
        <dbReference type="Proteomes" id="UP001216510"/>
    </source>
</evidence>
<dbReference type="PANTHER" id="PTHR10302:SF27">
    <property type="entry name" value="SINGLE-STRANDED DNA-BINDING PROTEIN"/>
    <property type="match status" value="1"/>
</dbReference>
<evidence type="ECO:0000256" key="4">
    <source>
        <dbReference type="SAM" id="MobiDB-lite"/>
    </source>
</evidence>
<reference evidence="5 6" key="1">
    <citation type="submission" date="2023-02" db="EMBL/GenBank/DDBJ databases">
        <title>Gemone sequence of Telluria chitinolytica ACM 3522T.</title>
        <authorList>
            <person name="Frediansyah A."/>
            <person name="Miess H."/>
            <person name="Gross H."/>
        </authorList>
    </citation>
    <scope>NUCLEOTIDE SEQUENCE [LARGE SCALE GENOMIC DNA]</scope>
    <source>
        <strain evidence="5 6">ACM 3522</strain>
    </source>
</reference>
<dbReference type="EMBL" id="CP119083">
    <property type="protein sequence ID" value="WEF34903.1"/>
    <property type="molecule type" value="Genomic_DNA"/>
</dbReference>
<dbReference type="NCBIfam" id="TIGR00621">
    <property type="entry name" value="ssb"/>
    <property type="match status" value="1"/>
</dbReference>
<evidence type="ECO:0000256" key="3">
    <source>
        <dbReference type="RuleBase" id="RU000524"/>
    </source>
</evidence>
<evidence type="ECO:0000313" key="5">
    <source>
        <dbReference type="EMBL" id="WEF34903.1"/>
    </source>
</evidence>
<dbReference type="PANTHER" id="PTHR10302">
    <property type="entry name" value="SINGLE-STRANDED DNA-BINDING PROTEIN"/>
    <property type="match status" value="1"/>
</dbReference>
<accession>A0ABY8BIX1</accession>
<dbReference type="InterPro" id="IPR012340">
    <property type="entry name" value="NA-bd_OB-fold"/>
</dbReference>